<protein>
    <recommendedName>
        <fullName evidence="8">NB-ARC domain-containing protein</fullName>
    </recommendedName>
</protein>
<keyword evidence="1" id="KW-0677">Repeat</keyword>
<dbReference type="Proteomes" id="UP001341840">
    <property type="component" value="Unassembled WGS sequence"/>
</dbReference>
<evidence type="ECO:0000313" key="7">
    <source>
        <dbReference type="Proteomes" id="UP001341840"/>
    </source>
</evidence>
<dbReference type="SUPFAM" id="SSF52058">
    <property type="entry name" value="L domain-like"/>
    <property type="match status" value="1"/>
</dbReference>
<dbReference type="Gene3D" id="3.40.50.300">
    <property type="entry name" value="P-loop containing nucleotide triphosphate hydrolases"/>
    <property type="match status" value="1"/>
</dbReference>
<comment type="caution">
    <text evidence="6">The sequence shown here is derived from an EMBL/GenBank/DDBJ whole genome shotgun (WGS) entry which is preliminary data.</text>
</comment>
<dbReference type="SUPFAM" id="SSF52540">
    <property type="entry name" value="P-loop containing nucleoside triphosphate hydrolases"/>
    <property type="match status" value="1"/>
</dbReference>
<feature type="domain" description="Disease resistance R13L4/SHOC-2-like LRR" evidence="5">
    <location>
        <begin position="403"/>
        <end position="560"/>
    </location>
</feature>
<feature type="domain" description="NB-ARC" evidence="3">
    <location>
        <begin position="110"/>
        <end position="177"/>
    </location>
</feature>
<evidence type="ECO:0000259" key="5">
    <source>
        <dbReference type="Pfam" id="PF23598"/>
    </source>
</evidence>
<dbReference type="Pfam" id="PF23598">
    <property type="entry name" value="LRR_14"/>
    <property type="match status" value="1"/>
</dbReference>
<dbReference type="Gene3D" id="3.80.10.10">
    <property type="entry name" value="Ribonuclease Inhibitor"/>
    <property type="match status" value="1"/>
</dbReference>
<organism evidence="6 7">
    <name type="scientific">Stylosanthes scabra</name>
    <dbReference type="NCBI Taxonomy" id="79078"/>
    <lineage>
        <taxon>Eukaryota</taxon>
        <taxon>Viridiplantae</taxon>
        <taxon>Streptophyta</taxon>
        <taxon>Embryophyta</taxon>
        <taxon>Tracheophyta</taxon>
        <taxon>Spermatophyta</taxon>
        <taxon>Magnoliopsida</taxon>
        <taxon>eudicotyledons</taxon>
        <taxon>Gunneridae</taxon>
        <taxon>Pentapetalae</taxon>
        <taxon>rosids</taxon>
        <taxon>fabids</taxon>
        <taxon>Fabales</taxon>
        <taxon>Fabaceae</taxon>
        <taxon>Papilionoideae</taxon>
        <taxon>50 kb inversion clade</taxon>
        <taxon>dalbergioids sensu lato</taxon>
        <taxon>Dalbergieae</taxon>
        <taxon>Pterocarpus clade</taxon>
        <taxon>Stylosanthes</taxon>
    </lineage>
</organism>
<keyword evidence="2" id="KW-0611">Plant defense</keyword>
<dbReference type="Gene3D" id="1.10.10.10">
    <property type="entry name" value="Winged helix-like DNA-binding domain superfamily/Winged helix DNA-binding domain"/>
    <property type="match status" value="1"/>
</dbReference>
<dbReference type="InterPro" id="IPR032675">
    <property type="entry name" value="LRR_dom_sf"/>
</dbReference>
<dbReference type="InterPro" id="IPR002182">
    <property type="entry name" value="NB-ARC"/>
</dbReference>
<keyword evidence="7" id="KW-1185">Reference proteome</keyword>
<dbReference type="Gene3D" id="1.10.8.430">
    <property type="entry name" value="Helical domain of apoptotic protease-activating factors"/>
    <property type="match status" value="1"/>
</dbReference>
<dbReference type="PANTHER" id="PTHR36766">
    <property type="entry name" value="PLANT BROAD-SPECTRUM MILDEW RESISTANCE PROTEIN RPW8"/>
    <property type="match status" value="1"/>
</dbReference>
<dbReference type="InterPro" id="IPR036388">
    <property type="entry name" value="WH-like_DNA-bd_sf"/>
</dbReference>
<dbReference type="InterPro" id="IPR058922">
    <property type="entry name" value="WHD_DRP"/>
</dbReference>
<sequence>MVMLPVPLIGRHPLIMCKATLPFTFLSNPPITSSSKNWSARSNQLPSAPLILHVAHRHHFHLNIIPALSNKSEDRAKWIDLRNLIGAGGGKGSKINHSSSASLNHSQPSLDDVWNEDRAKWIELRGLIRAWGDGSKIVVTTQSRSIASMMGTVPFHDLEALSLQHSLSLFLKWAFKEGEEEKYPDLVIIEEEIVRKCRGVPLAIRTLACLLFSKYEKNVWESVRDNEIWNLPQKKDDILPALKLSYDQMPSYLRKCFAMFSLFPKDFEFQTSHVVSLWNALGLLPSPSENETSRVIANRYLSELISRSFLEDVRDFGTWYYFEMHDLVHDLALYVAKDECLMISSDDPNIPESVLHLSFIEFDLFLKSFNPNLLGVRTIVVPTENEDRHMGANNEDLFPAWVLSCKYLRYLDLADSTFEILPRSICKLKHLRYLSLRNNTRIRKLPASICNLQTLEELNLSGCVELETLPEKLRKLINMGRLSITTKQSVLPEGDIANLCLLEELHIYGCDNLEAPFVDVKLPNLRFLWISMCKNLKCLPLDIHHFPQLEIIDINQCDNFEWSNVHEDMNSVLWLKILFFCMVVNFPHSLQAYANTLQTLVFLRLDLASQSAALFPSRFTCWNWISHGLFLSERMSLIREFRFENYGPYWSSPEQLPRNQIQQLFFSFQDPKPFVAHVGSPKVQLGGHDSSQT</sequence>
<dbReference type="Pfam" id="PF23559">
    <property type="entry name" value="WHD_DRP"/>
    <property type="match status" value="1"/>
</dbReference>
<feature type="domain" description="Disease resistance protein winged helix" evidence="4">
    <location>
        <begin position="262"/>
        <end position="332"/>
    </location>
</feature>
<dbReference type="Pfam" id="PF00931">
    <property type="entry name" value="NB-ARC"/>
    <property type="match status" value="1"/>
</dbReference>
<evidence type="ECO:0000256" key="1">
    <source>
        <dbReference type="ARBA" id="ARBA00022737"/>
    </source>
</evidence>
<evidence type="ECO:0000313" key="6">
    <source>
        <dbReference type="EMBL" id="MED6219476.1"/>
    </source>
</evidence>
<proteinExistence type="predicted"/>
<accession>A0ABU6ZBX4</accession>
<reference evidence="6 7" key="1">
    <citation type="journal article" date="2023" name="Plants (Basel)">
        <title>Bridging the Gap: Combining Genomics and Transcriptomics Approaches to Understand Stylosanthes scabra, an Orphan Legume from the Brazilian Caatinga.</title>
        <authorList>
            <person name="Ferreira-Neto J.R.C."/>
            <person name="da Silva M.D."/>
            <person name="Binneck E."/>
            <person name="de Melo N.F."/>
            <person name="da Silva R.H."/>
            <person name="de Melo A.L.T.M."/>
            <person name="Pandolfi V."/>
            <person name="Bustamante F.O."/>
            <person name="Brasileiro-Vidal A.C."/>
            <person name="Benko-Iseppon A.M."/>
        </authorList>
    </citation>
    <scope>NUCLEOTIDE SEQUENCE [LARGE SCALE GENOMIC DNA]</scope>
    <source>
        <tissue evidence="6">Leaves</tissue>
    </source>
</reference>
<dbReference type="EMBL" id="JASCZI010272036">
    <property type="protein sequence ID" value="MED6219476.1"/>
    <property type="molecule type" value="Genomic_DNA"/>
</dbReference>
<name>A0ABU6ZBX4_9FABA</name>
<dbReference type="InterPro" id="IPR042197">
    <property type="entry name" value="Apaf_helical"/>
</dbReference>
<dbReference type="InterPro" id="IPR055414">
    <property type="entry name" value="LRR_R13L4/SHOC2-like"/>
</dbReference>
<evidence type="ECO:0000256" key="2">
    <source>
        <dbReference type="ARBA" id="ARBA00022821"/>
    </source>
</evidence>
<dbReference type="InterPro" id="IPR027417">
    <property type="entry name" value="P-loop_NTPase"/>
</dbReference>
<evidence type="ECO:0008006" key="8">
    <source>
        <dbReference type="Google" id="ProtNLM"/>
    </source>
</evidence>
<gene>
    <name evidence="6" type="ORF">PIB30_036164</name>
</gene>
<evidence type="ECO:0000259" key="3">
    <source>
        <dbReference type="Pfam" id="PF00931"/>
    </source>
</evidence>
<dbReference type="PANTHER" id="PTHR36766:SF61">
    <property type="entry name" value="NB-ARC DOMAIN DISEASE RESISTANCE PROTEIN"/>
    <property type="match status" value="1"/>
</dbReference>
<evidence type="ECO:0000259" key="4">
    <source>
        <dbReference type="Pfam" id="PF23559"/>
    </source>
</evidence>